<dbReference type="AlphaFoldDB" id="A0A7W8L3B8"/>
<evidence type="ECO:0000313" key="1">
    <source>
        <dbReference type="EMBL" id="MBB5399413.1"/>
    </source>
</evidence>
<gene>
    <name evidence="1" type="ORF">HDG41_001452</name>
</gene>
<protein>
    <submittedName>
        <fullName evidence="1">PIN domain nuclease of toxin-antitoxin system</fullName>
    </submittedName>
</protein>
<dbReference type="PANTHER" id="PTHR36173:SF1">
    <property type="entry name" value="RIBONUCLEASE VAPC22"/>
    <property type="match status" value="1"/>
</dbReference>
<dbReference type="EMBL" id="JACHDE010000002">
    <property type="protein sequence ID" value="MBB5399413.1"/>
    <property type="molecule type" value="Genomic_DNA"/>
</dbReference>
<name>A0A7W8L3B8_9BURK</name>
<sequence>MIVLDTCALLLWLCDQGKLSVAAREAVERGMEASEIAISSISVLDVGKFIEDGRLALSVSTRSWLLTLATIEGMRVIHVDFSIAVRAANISVPLTSHQKVIVATTIALGGALITPDAYLRTHTYVDSIW</sequence>
<dbReference type="SUPFAM" id="SSF88723">
    <property type="entry name" value="PIN domain-like"/>
    <property type="match status" value="1"/>
</dbReference>
<comment type="caution">
    <text evidence="1">The sequence shown here is derived from an EMBL/GenBank/DDBJ whole genome shotgun (WGS) entry which is preliminary data.</text>
</comment>
<dbReference type="Proteomes" id="UP000592820">
    <property type="component" value="Unassembled WGS sequence"/>
</dbReference>
<proteinExistence type="predicted"/>
<organism evidence="1 2">
    <name type="scientific">Paraburkholderia youngii</name>
    <dbReference type="NCBI Taxonomy" id="2782701"/>
    <lineage>
        <taxon>Bacteria</taxon>
        <taxon>Pseudomonadati</taxon>
        <taxon>Pseudomonadota</taxon>
        <taxon>Betaproteobacteria</taxon>
        <taxon>Burkholderiales</taxon>
        <taxon>Burkholderiaceae</taxon>
        <taxon>Paraburkholderia</taxon>
    </lineage>
</organism>
<dbReference type="InterPro" id="IPR029060">
    <property type="entry name" value="PIN-like_dom_sf"/>
</dbReference>
<dbReference type="PANTHER" id="PTHR36173">
    <property type="entry name" value="RIBONUCLEASE VAPC16-RELATED"/>
    <property type="match status" value="1"/>
</dbReference>
<dbReference type="InterPro" id="IPR052919">
    <property type="entry name" value="TA_system_RNase"/>
</dbReference>
<reference evidence="1 2" key="1">
    <citation type="submission" date="2020-08" db="EMBL/GenBank/DDBJ databases">
        <title>Genomic Encyclopedia of Type Strains, Phase IV (KMG-V): Genome sequencing to study the core and pangenomes of soil and plant-associated prokaryotes.</title>
        <authorList>
            <person name="Whitman W."/>
        </authorList>
    </citation>
    <scope>NUCLEOTIDE SEQUENCE [LARGE SCALE GENOMIC DNA]</scope>
    <source>
        <strain evidence="1 2">JPY162</strain>
    </source>
</reference>
<dbReference type="Gene3D" id="3.40.50.1010">
    <property type="entry name" value="5'-nuclease"/>
    <property type="match status" value="1"/>
</dbReference>
<accession>A0A7W8L3B8</accession>
<evidence type="ECO:0000313" key="2">
    <source>
        <dbReference type="Proteomes" id="UP000592820"/>
    </source>
</evidence>
<dbReference type="RefSeq" id="WP_184225681.1">
    <property type="nucleotide sequence ID" value="NZ_JACHDE010000002.1"/>
</dbReference>